<organism evidence="6 7">
    <name type="scientific">Aspergillus sydowii CBS 593.65</name>
    <dbReference type="NCBI Taxonomy" id="1036612"/>
    <lineage>
        <taxon>Eukaryota</taxon>
        <taxon>Fungi</taxon>
        <taxon>Dikarya</taxon>
        <taxon>Ascomycota</taxon>
        <taxon>Pezizomycotina</taxon>
        <taxon>Eurotiomycetes</taxon>
        <taxon>Eurotiomycetidae</taxon>
        <taxon>Eurotiales</taxon>
        <taxon>Aspergillaceae</taxon>
        <taxon>Aspergillus</taxon>
        <taxon>Aspergillus subgen. Nidulantes</taxon>
    </lineage>
</organism>
<dbReference type="InterPro" id="IPR036188">
    <property type="entry name" value="FAD/NAD-bd_sf"/>
</dbReference>
<dbReference type="Pfam" id="PF00743">
    <property type="entry name" value="FMO-like"/>
    <property type="match status" value="1"/>
</dbReference>
<dbReference type="EMBL" id="KV878582">
    <property type="protein sequence ID" value="OJJ65114.1"/>
    <property type="molecule type" value="Genomic_DNA"/>
</dbReference>
<keyword evidence="4" id="KW-0274">FAD</keyword>
<dbReference type="OrthoDB" id="74360at2759"/>
<comment type="similarity">
    <text evidence="2">Belongs to the FAD-binding monooxygenase family.</text>
</comment>
<sequence>MVSNENMPVANGTTHNDWAIDPSAFAFTPRKLRVVCIGAGFSGLIMAYKLKHERPLDYIDFTIYEKNSEVGGTWYENVYPGVGCDIPIHSYIFYFNPNPDWSQCYAKGPEIQQYILDTTQKFGLDEKVQLNTKVVSSVWDEEQGNWHLKIQSGDELFEDKADVLIDGSGILNNWNLPDIKGLHTFQGKVLHTAKWDPDYDWTDKRIAVIGNGSSAIQVIPALQPKASKLVNYVRHPTWISTNIAGHITKDQMGTNFQYTEEEKKLYRENPAELLEYRKYIERSVNSVYQLLLSGSPENKFLYELVSGVMRTRLAANPHLIDKLIPDYEIGCRRLSPGDGYLEAMQEANARFCFDPITRVTPRGIGTKSTSDTEAGEEVKEEEEEEFDLIVCATGFNTSFIPPWELVGRDGRRLDEEWKDIPQAYFSLCAAGIPNYFIFTGPNCPIGHGSVPAMIGWTGDYMLDWIEKIAKEDIKSIAVKDDIVRAFNRYAAEGLKRCVWSKGCTAWYNKKNGESTIVTAMYPGSVLHYKEYIKTIRPEHFDIRYNTSNPFRYLGNGELEFERAEDGDLAYYLT</sequence>
<dbReference type="STRING" id="1036612.A0A1L9U097"/>
<dbReference type="InterPro" id="IPR020946">
    <property type="entry name" value="Flavin_mOase-like"/>
</dbReference>
<dbReference type="SUPFAM" id="SSF51905">
    <property type="entry name" value="FAD/NAD(P)-binding domain"/>
    <property type="match status" value="3"/>
</dbReference>
<dbReference type="GO" id="GO:0004499">
    <property type="term" value="F:N,N-dimethylaniline monooxygenase activity"/>
    <property type="evidence" value="ECO:0007669"/>
    <property type="project" value="InterPro"/>
</dbReference>
<proteinExistence type="inferred from homology"/>
<evidence type="ECO:0000256" key="5">
    <source>
        <dbReference type="ARBA" id="ARBA00023002"/>
    </source>
</evidence>
<comment type="cofactor">
    <cofactor evidence="1">
        <name>FAD</name>
        <dbReference type="ChEBI" id="CHEBI:57692"/>
    </cofactor>
</comment>
<keyword evidence="3" id="KW-0285">Flavoprotein</keyword>
<evidence type="ECO:0000256" key="3">
    <source>
        <dbReference type="ARBA" id="ARBA00022630"/>
    </source>
</evidence>
<dbReference type="VEuPathDB" id="FungiDB:ASPSYDRAFT_194084"/>
<reference evidence="7" key="1">
    <citation type="journal article" date="2017" name="Genome Biol.">
        <title>Comparative genomics reveals high biological diversity and specific adaptations in the industrially and medically important fungal genus Aspergillus.</title>
        <authorList>
            <person name="de Vries R.P."/>
            <person name="Riley R."/>
            <person name="Wiebenga A."/>
            <person name="Aguilar-Osorio G."/>
            <person name="Amillis S."/>
            <person name="Uchima C.A."/>
            <person name="Anderluh G."/>
            <person name="Asadollahi M."/>
            <person name="Askin M."/>
            <person name="Barry K."/>
            <person name="Battaglia E."/>
            <person name="Bayram O."/>
            <person name="Benocci T."/>
            <person name="Braus-Stromeyer S.A."/>
            <person name="Caldana C."/>
            <person name="Canovas D."/>
            <person name="Cerqueira G.C."/>
            <person name="Chen F."/>
            <person name="Chen W."/>
            <person name="Choi C."/>
            <person name="Clum A."/>
            <person name="Dos Santos R.A."/>
            <person name="Damasio A.R."/>
            <person name="Diallinas G."/>
            <person name="Emri T."/>
            <person name="Fekete E."/>
            <person name="Flipphi M."/>
            <person name="Freyberg S."/>
            <person name="Gallo A."/>
            <person name="Gournas C."/>
            <person name="Habgood R."/>
            <person name="Hainaut M."/>
            <person name="Harispe M.L."/>
            <person name="Henrissat B."/>
            <person name="Hilden K.S."/>
            <person name="Hope R."/>
            <person name="Hossain A."/>
            <person name="Karabika E."/>
            <person name="Karaffa L."/>
            <person name="Karanyi Z."/>
            <person name="Krasevec N."/>
            <person name="Kuo A."/>
            <person name="Kusch H."/>
            <person name="LaButti K."/>
            <person name="Lagendijk E.L."/>
            <person name="Lapidus A."/>
            <person name="Levasseur A."/>
            <person name="Lindquist E."/>
            <person name="Lipzen A."/>
            <person name="Logrieco A.F."/>
            <person name="MacCabe A."/>
            <person name="Maekelae M.R."/>
            <person name="Malavazi I."/>
            <person name="Melin P."/>
            <person name="Meyer V."/>
            <person name="Mielnichuk N."/>
            <person name="Miskei M."/>
            <person name="Molnar A.P."/>
            <person name="Mule G."/>
            <person name="Ngan C.Y."/>
            <person name="Orejas M."/>
            <person name="Orosz E."/>
            <person name="Ouedraogo J.P."/>
            <person name="Overkamp K.M."/>
            <person name="Park H.-S."/>
            <person name="Perrone G."/>
            <person name="Piumi F."/>
            <person name="Punt P.J."/>
            <person name="Ram A.F."/>
            <person name="Ramon A."/>
            <person name="Rauscher S."/>
            <person name="Record E."/>
            <person name="Riano-Pachon D.M."/>
            <person name="Robert V."/>
            <person name="Roehrig J."/>
            <person name="Ruller R."/>
            <person name="Salamov A."/>
            <person name="Salih N.S."/>
            <person name="Samson R.A."/>
            <person name="Sandor E."/>
            <person name="Sanguinetti M."/>
            <person name="Schuetze T."/>
            <person name="Sepcic K."/>
            <person name="Shelest E."/>
            <person name="Sherlock G."/>
            <person name="Sophianopoulou V."/>
            <person name="Squina F.M."/>
            <person name="Sun H."/>
            <person name="Susca A."/>
            <person name="Todd R.B."/>
            <person name="Tsang A."/>
            <person name="Unkles S.E."/>
            <person name="van de Wiele N."/>
            <person name="van Rossen-Uffink D."/>
            <person name="Oliveira J.V."/>
            <person name="Vesth T.C."/>
            <person name="Visser J."/>
            <person name="Yu J.-H."/>
            <person name="Zhou M."/>
            <person name="Andersen M.R."/>
            <person name="Archer D.B."/>
            <person name="Baker S.E."/>
            <person name="Benoit I."/>
            <person name="Brakhage A.A."/>
            <person name="Braus G.H."/>
            <person name="Fischer R."/>
            <person name="Frisvad J.C."/>
            <person name="Goldman G.H."/>
            <person name="Houbraken J."/>
            <person name="Oakley B."/>
            <person name="Pocsi I."/>
            <person name="Scazzocchio C."/>
            <person name="Seiboth B."/>
            <person name="vanKuyk P.A."/>
            <person name="Wortman J."/>
            <person name="Dyer P.S."/>
            <person name="Grigoriev I.V."/>
        </authorList>
    </citation>
    <scope>NUCLEOTIDE SEQUENCE [LARGE SCALE GENOMIC DNA]</scope>
    <source>
        <strain evidence="7">CBS 593.65</strain>
    </source>
</reference>
<dbReference type="GO" id="GO:0050661">
    <property type="term" value="F:NADP binding"/>
    <property type="evidence" value="ECO:0007669"/>
    <property type="project" value="InterPro"/>
</dbReference>
<dbReference type="Gene3D" id="3.50.50.60">
    <property type="entry name" value="FAD/NAD(P)-binding domain"/>
    <property type="match status" value="2"/>
</dbReference>
<evidence type="ECO:0000256" key="1">
    <source>
        <dbReference type="ARBA" id="ARBA00001974"/>
    </source>
</evidence>
<evidence type="ECO:0000256" key="4">
    <source>
        <dbReference type="ARBA" id="ARBA00022827"/>
    </source>
</evidence>
<keyword evidence="5" id="KW-0560">Oxidoreductase</keyword>
<dbReference type="InterPro" id="IPR051209">
    <property type="entry name" value="FAD-bind_Monooxygenase_sf"/>
</dbReference>
<evidence type="ECO:0000313" key="6">
    <source>
        <dbReference type="EMBL" id="OJJ65114.1"/>
    </source>
</evidence>
<evidence type="ECO:0008006" key="8">
    <source>
        <dbReference type="Google" id="ProtNLM"/>
    </source>
</evidence>
<name>A0A1L9U097_9EURO</name>
<dbReference type="GeneID" id="63759755"/>
<protein>
    <recommendedName>
        <fullName evidence="8">FAD/NAD(P)-binding domain-containing protein</fullName>
    </recommendedName>
</protein>
<dbReference type="RefSeq" id="XP_040708920.1">
    <property type="nucleotide sequence ID" value="XM_040843682.1"/>
</dbReference>
<dbReference type="PANTHER" id="PTHR42877">
    <property type="entry name" value="L-ORNITHINE N(5)-MONOOXYGENASE-RELATED"/>
    <property type="match status" value="1"/>
</dbReference>
<dbReference type="Proteomes" id="UP000184356">
    <property type="component" value="Unassembled WGS sequence"/>
</dbReference>
<dbReference type="GO" id="GO:0050660">
    <property type="term" value="F:flavin adenine dinucleotide binding"/>
    <property type="evidence" value="ECO:0007669"/>
    <property type="project" value="InterPro"/>
</dbReference>
<dbReference type="PANTHER" id="PTHR42877:SF11">
    <property type="entry name" value="MONOOXYGENASE, PUTATIVE (AFU_ORTHOLOGUE AFUA_6G13790)-RELATED"/>
    <property type="match status" value="1"/>
</dbReference>
<evidence type="ECO:0000256" key="2">
    <source>
        <dbReference type="ARBA" id="ARBA00010139"/>
    </source>
</evidence>
<gene>
    <name evidence="6" type="ORF">ASPSYDRAFT_194084</name>
</gene>
<accession>A0A1L9U097</accession>
<evidence type="ECO:0000313" key="7">
    <source>
        <dbReference type="Proteomes" id="UP000184356"/>
    </source>
</evidence>
<keyword evidence="7" id="KW-1185">Reference proteome</keyword>
<dbReference type="AlphaFoldDB" id="A0A1L9U097"/>